<dbReference type="EMBL" id="SLXV01000047">
    <property type="protein sequence ID" value="TCP63747.1"/>
    <property type="molecule type" value="Genomic_DNA"/>
</dbReference>
<comment type="pathway">
    <text evidence="1">Cell wall biogenesis; cell wall polysaccharide biosynthesis.</text>
</comment>
<gene>
    <name evidence="6" type="ORF">EDD57_14721</name>
</gene>
<accession>A0A4R2RN69</accession>
<sequence>MGRFEDHSVSIIIPVKDEWVLTRECVARILQHTKCKQIQIILINNGSQEKPPPFLLKHPLITWIHNQWNRGFASATNQGLRAATGDYLVCLNNDTRPGPRWLAQLIQALQESPQCGMVGPVSNRVIPEQKIQVPSLDSKVDIDLFTKEYNQTDSSKWRKSNRLSGFCLVFPRSIYEEIGEMDERYGLGTYEDDDYSYRVRKAGFDCVVAGDTYLHHYGSQSFQRRPYQEFKKLLKQNRAYFIRKWGISPPGEREGE</sequence>
<evidence type="ECO:0000256" key="4">
    <source>
        <dbReference type="ARBA" id="ARBA00022679"/>
    </source>
</evidence>
<feature type="domain" description="Glycosyltransferase 2-like" evidence="5">
    <location>
        <begin position="10"/>
        <end position="178"/>
    </location>
</feature>
<dbReference type="AlphaFoldDB" id="A0A4R2RN69"/>
<comment type="similarity">
    <text evidence="2">Belongs to the glycosyltransferase 2 family.</text>
</comment>
<dbReference type="InterPro" id="IPR029044">
    <property type="entry name" value="Nucleotide-diphossugar_trans"/>
</dbReference>
<dbReference type="InterPro" id="IPR001173">
    <property type="entry name" value="Glyco_trans_2-like"/>
</dbReference>
<dbReference type="CDD" id="cd04186">
    <property type="entry name" value="GT_2_like_c"/>
    <property type="match status" value="1"/>
</dbReference>
<reference evidence="6 7" key="1">
    <citation type="submission" date="2019-03" db="EMBL/GenBank/DDBJ databases">
        <title>Genomic Encyclopedia of Type Strains, Phase IV (KMG-IV): sequencing the most valuable type-strain genomes for metagenomic binning, comparative biology and taxonomic classification.</title>
        <authorList>
            <person name="Goeker M."/>
        </authorList>
    </citation>
    <scope>NUCLEOTIDE SEQUENCE [LARGE SCALE GENOMIC DNA]</scope>
    <source>
        <strain evidence="6 7">DSM 46831</strain>
    </source>
</reference>
<evidence type="ECO:0000256" key="2">
    <source>
        <dbReference type="ARBA" id="ARBA00006739"/>
    </source>
</evidence>
<protein>
    <submittedName>
        <fullName evidence="6">GT2 family glycosyltransferase</fullName>
    </submittedName>
</protein>
<dbReference type="SUPFAM" id="SSF53448">
    <property type="entry name" value="Nucleotide-diphospho-sugar transferases"/>
    <property type="match status" value="1"/>
</dbReference>
<keyword evidence="4 6" id="KW-0808">Transferase</keyword>
<evidence type="ECO:0000256" key="1">
    <source>
        <dbReference type="ARBA" id="ARBA00004776"/>
    </source>
</evidence>
<dbReference type="PANTHER" id="PTHR43179:SF12">
    <property type="entry name" value="GALACTOFURANOSYLTRANSFERASE GLFT2"/>
    <property type="match status" value="1"/>
</dbReference>
<dbReference type="Pfam" id="PF00535">
    <property type="entry name" value="Glycos_transf_2"/>
    <property type="match status" value="1"/>
</dbReference>
<dbReference type="RefSeq" id="WP_165873815.1">
    <property type="nucleotide sequence ID" value="NZ_SLXV01000047.1"/>
</dbReference>
<dbReference type="Gene3D" id="3.90.550.10">
    <property type="entry name" value="Spore Coat Polysaccharide Biosynthesis Protein SpsA, Chain A"/>
    <property type="match status" value="1"/>
</dbReference>
<name>A0A4R2RN69_9BACL</name>
<keyword evidence="3" id="KW-0328">Glycosyltransferase</keyword>
<dbReference type="PANTHER" id="PTHR43179">
    <property type="entry name" value="RHAMNOSYLTRANSFERASE WBBL"/>
    <property type="match status" value="1"/>
</dbReference>
<dbReference type="GO" id="GO:0016757">
    <property type="term" value="F:glycosyltransferase activity"/>
    <property type="evidence" value="ECO:0007669"/>
    <property type="project" value="UniProtKB-KW"/>
</dbReference>
<dbReference type="Proteomes" id="UP000294746">
    <property type="component" value="Unassembled WGS sequence"/>
</dbReference>
<evidence type="ECO:0000259" key="5">
    <source>
        <dbReference type="Pfam" id="PF00535"/>
    </source>
</evidence>
<evidence type="ECO:0000313" key="6">
    <source>
        <dbReference type="EMBL" id="TCP63747.1"/>
    </source>
</evidence>
<evidence type="ECO:0000256" key="3">
    <source>
        <dbReference type="ARBA" id="ARBA00022676"/>
    </source>
</evidence>
<evidence type="ECO:0000313" key="7">
    <source>
        <dbReference type="Proteomes" id="UP000294746"/>
    </source>
</evidence>
<proteinExistence type="inferred from homology"/>
<organism evidence="6 7">
    <name type="scientific">Baia soyae</name>
    <dbReference type="NCBI Taxonomy" id="1544746"/>
    <lineage>
        <taxon>Bacteria</taxon>
        <taxon>Bacillati</taxon>
        <taxon>Bacillota</taxon>
        <taxon>Bacilli</taxon>
        <taxon>Bacillales</taxon>
        <taxon>Thermoactinomycetaceae</taxon>
        <taxon>Baia</taxon>
    </lineage>
</organism>
<comment type="caution">
    <text evidence="6">The sequence shown here is derived from an EMBL/GenBank/DDBJ whole genome shotgun (WGS) entry which is preliminary data.</text>
</comment>
<keyword evidence="7" id="KW-1185">Reference proteome</keyword>